<proteinExistence type="inferred from homology"/>
<keyword evidence="9" id="KW-0496">Mitochondrion</keyword>
<dbReference type="Proteomes" id="UP001202328">
    <property type="component" value="Unassembled WGS sequence"/>
</dbReference>
<keyword evidence="8" id="KW-0811">Translocation</keyword>
<dbReference type="GO" id="GO:0005744">
    <property type="term" value="C:TIM23 mitochondrial import inner membrane translocase complex"/>
    <property type="evidence" value="ECO:0007669"/>
    <property type="project" value="TreeGrafter"/>
</dbReference>
<evidence type="ECO:0000256" key="9">
    <source>
        <dbReference type="ARBA" id="ARBA00023128"/>
    </source>
</evidence>
<comment type="similarity">
    <text evidence="2">Belongs to the Tim17/Tim22/Tim23 family.</text>
</comment>
<evidence type="ECO:0000256" key="2">
    <source>
        <dbReference type="ARBA" id="ARBA00008444"/>
    </source>
</evidence>
<evidence type="ECO:0000256" key="6">
    <source>
        <dbReference type="ARBA" id="ARBA00022927"/>
    </source>
</evidence>
<evidence type="ECO:0000256" key="5">
    <source>
        <dbReference type="ARBA" id="ARBA00022792"/>
    </source>
</evidence>
<reference evidence="11" key="1">
    <citation type="submission" date="2022-04" db="EMBL/GenBank/DDBJ databases">
        <title>A functionally conserved STORR gene fusion in Papaver species that diverged 16.8 million years ago.</title>
        <authorList>
            <person name="Catania T."/>
        </authorList>
    </citation>
    <scope>NUCLEOTIDE SEQUENCE</scope>
    <source>
        <strain evidence="11">S-188037</strain>
    </source>
</reference>
<protein>
    <submittedName>
        <fullName evidence="11">Uncharacterized protein</fullName>
    </submittedName>
</protein>
<evidence type="ECO:0000313" key="11">
    <source>
        <dbReference type="EMBL" id="KAI3917753.1"/>
    </source>
</evidence>
<dbReference type="Pfam" id="PF02466">
    <property type="entry name" value="Tim17"/>
    <property type="match status" value="1"/>
</dbReference>
<comment type="subcellular location">
    <subcellularLocation>
        <location evidence="1">Mitochondrion inner membrane</location>
        <topology evidence="1">Multi-pass membrane protein</topology>
    </subcellularLocation>
</comment>
<keyword evidence="5" id="KW-0999">Mitochondrion inner membrane</keyword>
<evidence type="ECO:0000256" key="1">
    <source>
        <dbReference type="ARBA" id="ARBA00004448"/>
    </source>
</evidence>
<evidence type="ECO:0000256" key="10">
    <source>
        <dbReference type="ARBA" id="ARBA00023136"/>
    </source>
</evidence>
<keyword evidence="6" id="KW-0653">Protein transport</keyword>
<comment type="caution">
    <text evidence="11">The sequence shown here is derived from an EMBL/GenBank/DDBJ whole genome shotgun (WGS) entry which is preliminary data.</text>
</comment>
<dbReference type="AlphaFoldDB" id="A0AAD4XKB8"/>
<dbReference type="PANTHER" id="PTHR10485:SF0">
    <property type="entry name" value="AT05822P-RELATED"/>
    <property type="match status" value="1"/>
</dbReference>
<gene>
    <name evidence="11" type="ORF">MKW98_021515</name>
</gene>
<evidence type="ECO:0000313" key="12">
    <source>
        <dbReference type="Proteomes" id="UP001202328"/>
    </source>
</evidence>
<evidence type="ECO:0000256" key="7">
    <source>
        <dbReference type="ARBA" id="ARBA00022989"/>
    </source>
</evidence>
<dbReference type="GO" id="GO:0008320">
    <property type="term" value="F:protein transmembrane transporter activity"/>
    <property type="evidence" value="ECO:0007669"/>
    <property type="project" value="TreeGrafter"/>
</dbReference>
<name>A0AAD4XKB8_9MAGN</name>
<evidence type="ECO:0000256" key="4">
    <source>
        <dbReference type="ARBA" id="ARBA00022692"/>
    </source>
</evidence>
<accession>A0AAD4XKB8</accession>
<organism evidence="11 12">
    <name type="scientific">Papaver atlanticum</name>
    <dbReference type="NCBI Taxonomy" id="357466"/>
    <lineage>
        <taxon>Eukaryota</taxon>
        <taxon>Viridiplantae</taxon>
        <taxon>Streptophyta</taxon>
        <taxon>Embryophyta</taxon>
        <taxon>Tracheophyta</taxon>
        <taxon>Spermatophyta</taxon>
        <taxon>Magnoliopsida</taxon>
        <taxon>Ranunculales</taxon>
        <taxon>Papaveraceae</taxon>
        <taxon>Papaveroideae</taxon>
        <taxon>Papaver</taxon>
    </lineage>
</organism>
<evidence type="ECO:0000256" key="3">
    <source>
        <dbReference type="ARBA" id="ARBA00022448"/>
    </source>
</evidence>
<keyword evidence="7" id="KW-1133">Transmembrane helix</keyword>
<keyword evidence="4" id="KW-0812">Transmembrane</keyword>
<keyword evidence="12" id="KW-1185">Reference proteome</keyword>
<dbReference type="EMBL" id="JAJJMB010008983">
    <property type="protein sequence ID" value="KAI3917753.1"/>
    <property type="molecule type" value="Genomic_DNA"/>
</dbReference>
<dbReference type="PANTHER" id="PTHR10485">
    <property type="entry name" value="MITOCHONDRIAL IMPORT INNER MEMBRANE TRANSLOCASE SUBUNIT TIM-17"/>
    <property type="match status" value="1"/>
</dbReference>
<keyword evidence="3" id="KW-0813">Transport</keyword>
<sequence length="144" mass="15640">MAPRYEEIATCLHRIVDFAGGGFGLGAVGGGVYHHFVKGLYNSPKGERFIGGAQAFRLNAPRLGGHLAAWGATVTAFECTTAYVRDKEDRWNLIIGASATGGLFNIRKGFLRASRSALSHGVFWTLAEGARLWLDKVYPPKPPY</sequence>
<keyword evidence="10" id="KW-0472">Membrane</keyword>
<dbReference type="GO" id="GO:0030150">
    <property type="term" value="P:protein import into mitochondrial matrix"/>
    <property type="evidence" value="ECO:0007669"/>
    <property type="project" value="TreeGrafter"/>
</dbReference>
<evidence type="ECO:0000256" key="8">
    <source>
        <dbReference type="ARBA" id="ARBA00023010"/>
    </source>
</evidence>